<comment type="subcellular location">
    <subcellularLocation>
        <location evidence="1">Membrane</location>
        <topology evidence="1">Single-pass membrane protein</topology>
    </subcellularLocation>
</comment>
<dbReference type="PROSITE" id="PS00383">
    <property type="entry name" value="TYR_PHOSPHATASE_1"/>
    <property type="match status" value="1"/>
</dbReference>
<evidence type="ECO:0000256" key="8">
    <source>
        <dbReference type="SAM" id="Phobius"/>
    </source>
</evidence>
<dbReference type="InterPro" id="IPR007110">
    <property type="entry name" value="Ig-like_dom"/>
</dbReference>
<dbReference type="PROSITE" id="PS50835">
    <property type="entry name" value="IG_LIKE"/>
    <property type="match status" value="1"/>
</dbReference>
<dbReference type="AlphaFoldDB" id="A0AAV5TNQ0"/>
<dbReference type="GO" id="GO:0016020">
    <property type="term" value="C:membrane"/>
    <property type="evidence" value="ECO:0007669"/>
    <property type="project" value="UniProtKB-SubCell"/>
</dbReference>
<dbReference type="InterPro" id="IPR000242">
    <property type="entry name" value="PTP_cat"/>
</dbReference>
<proteinExistence type="predicted"/>
<keyword evidence="14" id="KW-1185">Reference proteome</keyword>
<dbReference type="SUPFAM" id="SSF49265">
    <property type="entry name" value="Fibronectin type III"/>
    <property type="match status" value="2"/>
</dbReference>
<protein>
    <recommendedName>
        <fullName evidence="2">protein-tyrosine-phosphatase</fullName>
        <ecNumber evidence="2">3.1.3.48</ecNumber>
    </recommendedName>
</protein>
<organism evidence="13 14">
    <name type="scientific">Pristionchus entomophagus</name>
    <dbReference type="NCBI Taxonomy" id="358040"/>
    <lineage>
        <taxon>Eukaryota</taxon>
        <taxon>Metazoa</taxon>
        <taxon>Ecdysozoa</taxon>
        <taxon>Nematoda</taxon>
        <taxon>Chromadorea</taxon>
        <taxon>Rhabditida</taxon>
        <taxon>Rhabditina</taxon>
        <taxon>Diplogasteromorpha</taxon>
        <taxon>Diplogasteroidea</taxon>
        <taxon>Neodiplogasteridae</taxon>
        <taxon>Pristionchus</taxon>
    </lineage>
</organism>
<evidence type="ECO:0000259" key="11">
    <source>
        <dbReference type="PROSITE" id="PS50835"/>
    </source>
</evidence>
<dbReference type="InterPro" id="IPR029021">
    <property type="entry name" value="Prot-tyrosine_phosphatase-like"/>
</dbReference>
<dbReference type="GO" id="GO:0004725">
    <property type="term" value="F:protein tyrosine phosphatase activity"/>
    <property type="evidence" value="ECO:0007669"/>
    <property type="project" value="UniProtKB-EC"/>
</dbReference>
<dbReference type="SUPFAM" id="SSF52799">
    <property type="entry name" value="(Phosphotyrosine protein) phosphatases II"/>
    <property type="match status" value="2"/>
</dbReference>
<dbReference type="Gene3D" id="2.60.40.10">
    <property type="entry name" value="Immunoglobulins"/>
    <property type="match status" value="4"/>
</dbReference>
<dbReference type="InterPro" id="IPR003595">
    <property type="entry name" value="Tyr_Pase_cat"/>
</dbReference>
<dbReference type="Proteomes" id="UP001432027">
    <property type="component" value="Unassembled WGS sequence"/>
</dbReference>
<sequence>FHLSWNGSPPIIYHYRSSMGGILYPLIVLICLLDLRGGALHAQNGTGVEIACRPAEIFIRTHMAPDFVSPQLVRRLDWYHDDTLVASFQQGQMEDSSREWWVTEEVLSFGHPFYTLKIKELRPEHSGSYKCRLETDPLFSLDLSTSTVELNVMVTPVAPHQPEIRGITNSSVTLSWNHPTARAHRPILRYAVLVRGLMDGSRFVIPALSNATSVIVDNLSPHSRYAFSVRAENVAGESQFGPETIVTTKGQPPLLPTEVDNHTSTENCIKLLMKPPDQKYGELLFYRVEFSILNSSESIERNITSPSSSLPSPSLSPSSSPEWIDICDLLPSTFYSLSIQSALTHGLAPPKKILVQTEEGVPSAPPPPDLHVDLGQSSVRVHWRKPSETRGKLIHYSIHYRRMESSEKWSTAIHSVTQEHQKGRGFYASITGLRPNTRYSFRVSASTVKGEGEKSGESYISTDINIPSTREISNVSIECSPIRVKIAWNHGEKSDPDLIFTLTLKNKTDHELFNTTQEHIALTHLSHKTRFTIHLTTLQRSKINKTVLLASNQSVSHDFMINDGCMLMSSICSTESRCLPLTSGPASGRFAFVFILILVLLFLVFSCFVAYLLKRKCLDLKKLMHKKQREKNVLVEELSPLVYDTEGMEEVPVELFYGMCEDLSRNNNLKYSMLFDRINELTETETDGGTPSEGGEPMRDRYANITATEASRVRIQETEGGSDYINANYVDSCDSPHAYIATQAPLPSTFGHFWSMVWQERINVVVVITNLVEDGKRKCDQYWPSTTNNPQQHGNYQVSLLSQSTNAHFVHRILSLKIAKSVPPTDRRIHHIHFSSWPDHGVPSSVFPLLSFLHFIADIHTTGPVLVHCSAGVGRSGSFILIDSMRKRLLNSRSLNMGAHLIHIRRQREKTVQTLDQFIFCHEIVRQIARHGITRVPANIFPRYVQFLVDESFNGKMRLQSQFDDICRCNHNSRCSPYTSKPIILPGFHRLDEFIISFYPRESPDLWRTVWEYGCETVVVIHPQIEENLFWTRLDGQIDEITITYEEENKVNLSSKDEELSVSLLYLSEHTMDSSTWSELERIQSSRVCSSSSPLLVVSSSSTGISPIPPPSIIPNGKIMTIESPSLSPSRPFLFCALTSLACQLEQHGVIDVIQTLDAFHRKKCGAFPSRQSLEFIYERLLLLVNLNRQS</sequence>
<dbReference type="CDD" id="cd00063">
    <property type="entry name" value="FN3"/>
    <property type="match status" value="2"/>
</dbReference>
<dbReference type="PROSITE" id="PS50056">
    <property type="entry name" value="TYR_PHOSPHATASE_2"/>
    <property type="match status" value="1"/>
</dbReference>
<dbReference type="Gene3D" id="3.90.190.10">
    <property type="entry name" value="Protein tyrosine phosphatase superfamily"/>
    <property type="match status" value="2"/>
</dbReference>
<gene>
    <name evidence="13" type="ORF">PENTCL1PPCAC_18172</name>
</gene>
<dbReference type="InterPro" id="IPR050348">
    <property type="entry name" value="Protein-Tyr_Phosphatase"/>
</dbReference>
<evidence type="ECO:0000256" key="7">
    <source>
        <dbReference type="ARBA" id="ARBA00051722"/>
    </source>
</evidence>
<reference evidence="13" key="1">
    <citation type="submission" date="2023-10" db="EMBL/GenBank/DDBJ databases">
        <title>Genome assembly of Pristionchus species.</title>
        <authorList>
            <person name="Yoshida K."/>
            <person name="Sommer R.J."/>
        </authorList>
    </citation>
    <scope>NUCLEOTIDE SEQUENCE</scope>
    <source>
        <strain evidence="13">RS0144</strain>
    </source>
</reference>
<evidence type="ECO:0000259" key="10">
    <source>
        <dbReference type="PROSITE" id="PS50056"/>
    </source>
</evidence>
<keyword evidence="6 8" id="KW-0472">Membrane</keyword>
<dbReference type="InterPro" id="IPR000387">
    <property type="entry name" value="Tyr_Pase_dom"/>
</dbReference>
<accession>A0AAV5TNQ0</accession>
<evidence type="ECO:0000256" key="5">
    <source>
        <dbReference type="ARBA" id="ARBA00022912"/>
    </source>
</evidence>
<keyword evidence="5" id="KW-0904">Protein phosphatase</keyword>
<evidence type="ECO:0000256" key="1">
    <source>
        <dbReference type="ARBA" id="ARBA00004167"/>
    </source>
</evidence>
<comment type="catalytic activity">
    <reaction evidence="7">
        <text>O-phospho-L-tyrosyl-[protein] + H2O = L-tyrosyl-[protein] + phosphate</text>
        <dbReference type="Rhea" id="RHEA:10684"/>
        <dbReference type="Rhea" id="RHEA-COMP:10136"/>
        <dbReference type="Rhea" id="RHEA-COMP:20101"/>
        <dbReference type="ChEBI" id="CHEBI:15377"/>
        <dbReference type="ChEBI" id="CHEBI:43474"/>
        <dbReference type="ChEBI" id="CHEBI:46858"/>
        <dbReference type="ChEBI" id="CHEBI:61978"/>
        <dbReference type="EC" id="3.1.3.48"/>
    </reaction>
</comment>
<evidence type="ECO:0000259" key="9">
    <source>
        <dbReference type="PROSITE" id="PS50055"/>
    </source>
</evidence>
<dbReference type="InterPro" id="IPR036179">
    <property type="entry name" value="Ig-like_dom_sf"/>
</dbReference>
<dbReference type="Pfam" id="PF00102">
    <property type="entry name" value="Y_phosphatase"/>
    <property type="match status" value="1"/>
</dbReference>
<keyword evidence="4" id="KW-0378">Hydrolase</keyword>
<dbReference type="PROSITE" id="PS50853">
    <property type="entry name" value="FN3"/>
    <property type="match status" value="2"/>
</dbReference>
<dbReference type="InterPro" id="IPR003961">
    <property type="entry name" value="FN3_dom"/>
</dbReference>
<feature type="domain" description="Ig-like" evidence="11">
    <location>
        <begin position="25"/>
        <end position="151"/>
    </location>
</feature>
<feature type="non-terminal residue" evidence="13">
    <location>
        <position position="1"/>
    </location>
</feature>
<dbReference type="EMBL" id="BTSX01000004">
    <property type="protein sequence ID" value="GMS95997.1"/>
    <property type="molecule type" value="Genomic_DNA"/>
</dbReference>
<evidence type="ECO:0000256" key="4">
    <source>
        <dbReference type="ARBA" id="ARBA00022801"/>
    </source>
</evidence>
<feature type="domain" description="Tyrosine-protein phosphatase" evidence="9">
    <location>
        <begin position="699"/>
        <end position="928"/>
    </location>
</feature>
<dbReference type="SMART" id="SM00404">
    <property type="entry name" value="PTPc_motif"/>
    <property type="match status" value="1"/>
</dbReference>
<comment type="caution">
    <text evidence="13">The sequence shown here is derived from an EMBL/GenBank/DDBJ whole genome shotgun (WGS) entry which is preliminary data.</text>
</comment>
<evidence type="ECO:0000313" key="13">
    <source>
        <dbReference type="EMBL" id="GMS95997.1"/>
    </source>
</evidence>
<dbReference type="PROSITE" id="PS50055">
    <property type="entry name" value="TYR_PHOSPHATASE_PTP"/>
    <property type="match status" value="2"/>
</dbReference>
<evidence type="ECO:0000259" key="12">
    <source>
        <dbReference type="PROSITE" id="PS50853"/>
    </source>
</evidence>
<dbReference type="PANTHER" id="PTHR19134:SF540">
    <property type="entry name" value="TYROSINE-PROTEIN PHOSPHATASE 99A"/>
    <property type="match status" value="1"/>
</dbReference>
<evidence type="ECO:0000313" key="14">
    <source>
        <dbReference type="Proteomes" id="UP001432027"/>
    </source>
</evidence>
<evidence type="ECO:0000256" key="2">
    <source>
        <dbReference type="ARBA" id="ARBA00013064"/>
    </source>
</evidence>
<dbReference type="InterPro" id="IPR036116">
    <property type="entry name" value="FN3_sf"/>
</dbReference>
<feature type="domain" description="Fibronectin type-III" evidence="12">
    <location>
        <begin position="364"/>
        <end position="465"/>
    </location>
</feature>
<dbReference type="SMART" id="SM00194">
    <property type="entry name" value="PTPc"/>
    <property type="match status" value="1"/>
</dbReference>
<dbReference type="EC" id="3.1.3.48" evidence="2"/>
<name>A0AAV5TNQ0_9BILA</name>
<feature type="transmembrane region" description="Helical" evidence="8">
    <location>
        <begin position="590"/>
        <end position="613"/>
    </location>
</feature>
<dbReference type="InterPro" id="IPR013783">
    <property type="entry name" value="Ig-like_fold"/>
</dbReference>
<dbReference type="PRINTS" id="PR00700">
    <property type="entry name" value="PRTYPHPHTASE"/>
</dbReference>
<evidence type="ECO:0000256" key="6">
    <source>
        <dbReference type="ARBA" id="ARBA00023136"/>
    </source>
</evidence>
<keyword evidence="3" id="KW-0732">Signal</keyword>
<feature type="domain" description="Tyrosine-protein phosphatase" evidence="9">
    <location>
        <begin position="939"/>
        <end position="1184"/>
    </location>
</feature>
<keyword evidence="8" id="KW-1133">Transmembrane helix</keyword>
<evidence type="ECO:0000256" key="3">
    <source>
        <dbReference type="ARBA" id="ARBA00022729"/>
    </source>
</evidence>
<feature type="domain" description="Tyrosine specific protein phosphatases" evidence="10">
    <location>
        <begin position="850"/>
        <end position="919"/>
    </location>
</feature>
<dbReference type="SUPFAM" id="SSF48726">
    <property type="entry name" value="Immunoglobulin"/>
    <property type="match status" value="1"/>
</dbReference>
<dbReference type="PANTHER" id="PTHR19134">
    <property type="entry name" value="RECEPTOR-TYPE TYROSINE-PROTEIN PHOSPHATASE"/>
    <property type="match status" value="1"/>
</dbReference>
<dbReference type="InterPro" id="IPR016130">
    <property type="entry name" value="Tyr_Pase_AS"/>
</dbReference>
<feature type="domain" description="Fibronectin type-III" evidence="12">
    <location>
        <begin position="158"/>
        <end position="251"/>
    </location>
</feature>
<dbReference type="Pfam" id="PF00041">
    <property type="entry name" value="fn3"/>
    <property type="match status" value="2"/>
</dbReference>
<dbReference type="SMART" id="SM00060">
    <property type="entry name" value="FN3"/>
    <property type="match status" value="3"/>
</dbReference>
<keyword evidence="8" id="KW-0812">Transmembrane</keyword>